<dbReference type="PROSITE" id="PS50969">
    <property type="entry name" value="FCP1"/>
    <property type="match status" value="1"/>
</dbReference>
<comment type="caution">
    <text evidence="2">The sequence shown here is derived from an EMBL/GenBank/DDBJ whole genome shotgun (WGS) entry which is preliminary data.</text>
</comment>
<dbReference type="InterPro" id="IPR050365">
    <property type="entry name" value="TIM50"/>
</dbReference>
<dbReference type="OrthoDB" id="277011at2759"/>
<keyword evidence="3" id="KW-1185">Reference proteome</keyword>
<dbReference type="GO" id="GO:0016791">
    <property type="term" value="F:phosphatase activity"/>
    <property type="evidence" value="ECO:0007669"/>
    <property type="project" value="InterPro"/>
</dbReference>
<organism evidence="2 3">
    <name type="scientific">Paramecium pentaurelia</name>
    <dbReference type="NCBI Taxonomy" id="43138"/>
    <lineage>
        <taxon>Eukaryota</taxon>
        <taxon>Sar</taxon>
        <taxon>Alveolata</taxon>
        <taxon>Ciliophora</taxon>
        <taxon>Intramacronucleata</taxon>
        <taxon>Oligohymenophorea</taxon>
        <taxon>Peniculida</taxon>
        <taxon>Parameciidae</taxon>
        <taxon>Paramecium</taxon>
    </lineage>
</organism>
<evidence type="ECO:0000259" key="1">
    <source>
        <dbReference type="PROSITE" id="PS50969"/>
    </source>
</evidence>
<dbReference type="SMART" id="SM00577">
    <property type="entry name" value="CPDc"/>
    <property type="match status" value="1"/>
</dbReference>
<dbReference type="AlphaFoldDB" id="A0A8S1SDZ5"/>
<dbReference type="NCBIfam" id="TIGR02251">
    <property type="entry name" value="HIF-SF_euk"/>
    <property type="match status" value="1"/>
</dbReference>
<dbReference type="Proteomes" id="UP000689195">
    <property type="component" value="Unassembled WGS sequence"/>
</dbReference>
<feature type="domain" description="FCP1 homology" evidence="1">
    <location>
        <begin position="292"/>
        <end position="452"/>
    </location>
</feature>
<protein>
    <recommendedName>
        <fullName evidence="1">FCP1 homology domain-containing protein</fullName>
    </recommendedName>
</protein>
<dbReference type="FunFam" id="3.40.50.1000:FF:000121">
    <property type="entry name" value="Uncharacterized protein"/>
    <property type="match status" value="1"/>
</dbReference>
<dbReference type="PANTHER" id="PTHR12210">
    <property type="entry name" value="DULLARD PROTEIN PHOSPHATASE"/>
    <property type="match status" value="1"/>
</dbReference>
<gene>
    <name evidence="2" type="ORF">PPENT_87.1.T0060013</name>
</gene>
<dbReference type="InterPro" id="IPR004274">
    <property type="entry name" value="FCP1_dom"/>
</dbReference>
<dbReference type="Pfam" id="PF03031">
    <property type="entry name" value="NIF"/>
    <property type="match status" value="1"/>
</dbReference>
<dbReference type="EMBL" id="CAJJDO010000006">
    <property type="protein sequence ID" value="CAD8137282.1"/>
    <property type="molecule type" value="Genomic_DNA"/>
</dbReference>
<reference evidence="2" key="1">
    <citation type="submission" date="2021-01" db="EMBL/GenBank/DDBJ databases">
        <authorList>
            <consortium name="Genoscope - CEA"/>
            <person name="William W."/>
        </authorList>
    </citation>
    <scope>NUCLEOTIDE SEQUENCE</scope>
</reference>
<accession>A0A8S1SDZ5</accession>
<evidence type="ECO:0000313" key="2">
    <source>
        <dbReference type="EMBL" id="CAD8137282.1"/>
    </source>
</evidence>
<proteinExistence type="predicted"/>
<dbReference type="InterPro" id="IPR011948">
    <property type="entry name" value="Dullard_phosphatase"/>
</dbReference>
<dbReference type="CDD" id="cd07521">
    <property type="entry name" value="HAD_FCP1-like"/>
    <property type="match status" value="1"/>
</dbReference>
<evidence type="ECO:0000313" key="3">
    <source>
        <dbReference type="Proteomes" id="UP000689195"/>
    </source>
</evidence>
<sequence length="487" mass="55652">MQFNINKTTPSRLDSSSLKAKLAKQYEQHPIPSAEVYKSTLSKLYQTQSLSTLIKDKKSSISRQVSQNNAFINPSVRTNTPKSANPQPQYYFYAKQKEQSKVQISQLISKTLQQSYTKASNSLIKDNSFGISTKSNTDRKYNLLSLDQNKLISKPKTEKVVTINKTQNNNNQIQDQKQPLNIHLSLDDFVTQIKVSNPSKNNSTISPFKQAKSLSPNNRIFSTSRSNLNVNLKNIYYVSSMIEAINGADDSQSQLYRDHALQTYNSIGFCLNQIEPTNNVIEKKLINLQQKNTKFQKTVVFDLDETLIHCNENQNIKSDVYLPITFPTGDTVSAGINIRPWAKQILSQLSEVCEVVIFTASHQCYASQVIQFLDHKKILSAQLFRESCIITNDGVHIKDLRVLGRDMKDIVLIDNAAYSFGYHIENGIPIIPYYDNKDDKELKLLYDFLISDVLPAYDCRKVLQETFKLREFQNYNSPKTAIEKLYY</sequence>
<name>A0A8S1SDZ5_9CILI</name>